<dbReference type="OrthoDB" id="5438497at2"/>
<dbReference type="EMBL" id="SRXU01000001">
    <property type="protein sequence ID" value="TGX45736.1"/>
    <property type="molecule type" value="Genomic_DNA"/>
</dbReference>
<dbReference type="InterPro" id="IPR036844">
    <property type="entry name" value="Hint_dom_sf"/>
</dbReference>
<evidence type="ECO:0000259" key="2">
    <source>
        <dbReference type="Pfam" id="PF16190"/>
    </source>
</evidence>
<dbReference type="CDD" id="cd00081">
    <property type="entry name" value="Hint"/>
    <property type="match status" value="1"/>
</dbReference>
<dbReference type="InterPro" id="IPR042302">
    <property type="entry name" value="E1_FCCH_sf"/>
</dbReference>
<evidence type="ECO:0000313" key="3">
    <source>
        <dbReference type="EMBL" id="TGX45736.1"/>
    </source>
</evidence>
<comment type="caution">
    <text evidence="3">The sequence shown here is derived from an EMBL/GenBank/DDBJ whole genome shotgun (WGS) entry which is preliminary data.</text>
</comment>
<evidence type="ECO:0000256" key="1">
    <source>
        <dbReference type="SAM" id="MobiDB-lite"/>
    </source>
</evidence>
<dbReference type="AlphaFoldDB" id="A0A4S1WVX2"/>
<dbReference type="PROSITE" id="PS50817">
    <property type="entry name" value="INTEIN_N_TER"/>
    <property type="match status" value="1"/>
</dbReference>
<dbReference type="SUPFAM" id="SSF51294">
    <property type="entry name" value="Hedgehog/intein (Hint) domain"/>
    <property type="match status" value="1"/>
</dbReference>
<dbReference type="InterPro" id="IPR032418">
    <property type="entry name" value="E1_FCCH"/>
</dbReference>
<dbReference type="Proteomes" id="UP000309848">
    <property type="component" value="Unassembled WGS sequence"/>
</dbReference>
<dbReference type="Gene3D" id="2.40.30.180">
    <property type="entry name" value="Ubiquitin-activating enzyme E1, FCCH domain"/>
    <property type="match status" value="1"/>
</dbReference>
<accession>A0A4S1WVX2</accession>
<feature type="region of interest" description="Disordered" evidence="1">
    <location>
        <begin position="35"/>
        <end position="147"/>
    </location>
</feature>
<reference evidence="3 4" key="1">
    <citation type="submission" date="2019-04" db="EMBL/GenBank/DDBJ databases">
        <title>Sphingomonas psychrotolerans sp. nov., isolated from soil in the Tianshan Mountains, Xinjiang, China.</title>
        <authorList>
            <person name="Luo Y."/>
            <person name="Sheng H."/>
        </authorList>
    </citation>
    <scope>NUCLEOTIDE SEQUENCE [LARGE SCALE GENOMIC DNA]</scope>
    <source>
        <strain evidence="3 4">KIS18-15</strain>
    </source>
</reference>
<name>A0A4S1WVX2_9SPHN</name>
<feature type="compositionally biased region" description="Basic residues" evidence="1">
    <location>
        <begin position="81"/>
        <end position="91"/>
    </location>
</feature>
<organism evidence="3 4">
    <name type="scientific">Sphingomonas naasensis</name>
    <dbReference type="NCBI Taxonomy" id="1344951"/>
    <lineage>
        <taxon>Bacteria</taxon>
        <taxon>Pseudomonadati</taxon>
        <taxon>Pseudomonadota</taxon>
        <taxon>Alphaproteobacteria</taxon>
        <taxon>Sphingomonadales</taxon>
        <taxon>Sphingomonadaceae</taxon>
        <taxon>Sphingomonas</taxon>
    </lineage>
</organism>
<dbReference type="Gene3D" id="2.170.16.10">
    <property type="entry name" value="Hedgehog/Intein (Hint) domain"/>
    <property type="match status" value="1"/>
</dbReference>
<protein>
    <recommendedName>
        <fullName evidence="2">Ubiquitin-activating enzyme E1 FCCH domain-containing protein</fullName>
    </recommendedName>
</protein>
<gene>
    <name evidence="3" type="ORF">E5A74_00705</name>
</gene>
<feature type="compositionally biased region" description="Basic and acidic residues" evidence="1">
    <location>
        <begin position="92"/>
        <end position="113"/>
    </location>
</feature>
<feature type="compositionally biased region" description="Basic and acidic residues" evidence="1">
    <location>
        <begin position="58"/>
        <end position="80"/>
    </location>
</feature>
<dbReference type="GO" id="GO:0016539">
    <property type="term" value="P:intein-mediated protein splicing"/>
    <property type="evidence" value="ECO:0007669"/>
    <property type="project" value="InterPro"/>
</dbReference>
<sequence>MGLRLRPADQSGEAEPYSARICGGRVHLPRVQLVRGDARLRDDGALPYRGRPPLHQPGRRDPRPHHDYPVGGELHAEVRPRPRAGARHPHRHAGEEGSRPPARVDPHGGDRPRTRQGRRHEPRPRDGARFRPRGSAGASGADLMSGPRAGQFNFSKGILSKELWGRHDIAPYSAGVREAKNVLILKYGGLTKRPGSRLVYEVRDGAKRIIPFEGAYEASYAMLLGQGNMRLAALGGMVLEQALTVEAATNANPVVITASFHGLSDGDEVFFRDVAGMIELNGRVLTVTVIDDDHFSVAVDGRQFGVFTGDAGGIIRTEAPEPPAPPPVVPDPVAPPPDPDVGGVGDGGLGGGLYCVAADTMILMADGTEKSARRVVVGELVRTRHAVTLEWGDYRVVAAARVKRAVWSAEIDGRVIRASKGHRLWIDGAWRKIETLGARDGVDEVVRISIAGAQTYVSNGVLSHNLKPEAP</sequence>
<evidence type="ECO:0000313" key="4">
    <source>
        <dbReference type="Proteomes" id="UP000309848"/>
    </source>
</evidence>
<feature type="domain" description="Ubiquitin-activating enzyme E1 FCCH" evidence="2">
    <location>
        <begin position="257"/>
        <end position="315"/>
    </location>
</feature>
<dbReference type="Pfam" id="PF16190">
    <property type="entry name" value="E1_FCCH"/>
    <property type="match status" value="1"/>
</dbReference>
<proteinExistence type="predicted"/>
<dbReference type="InterPro" id="IPR006141">
    <property type="entry name" value="Intein_N"/>
</dbReference>
<keyword evidence="4" id="KW-1185">Reference proteome</keyword>